<dbReference type="GO" id="GO:0005829">
    <property type="term" value="C:cytosol"/>
    <property type="evidence" value="ECO:0007669"/>
    <property type="project" value="TreeGrafter"/>
</dbReference>
<evidence type="ECO:0000313" key="2">
    <source>
        <dbReference type="Proteomes" id="UP000177230"/>
    </source>
</evidence>
<dbReference type="PANTHER" id="PTHR47396:SF1">
    <property type="entry name" value="ATP-DEPENDENT HELICASE IRC3-RELATED"/>
    <property type="match status" value="1"/>
</dbReference>
<sequence length="1046" mass="119293">MNNFEVSEPILNSPFEEPKEFWFIKEGEMAQRKSGRRPSIVYPPSDTDVKWELEGVLAPSRDYSPGYEMVLVNDIRLRVKKWREQGYPGATKISRELMEWWRRDGRKWRLFYAQLEAAETVIFLREARADLRQGLDIPQDHPNESQIAEGIKAFQRYATKMATGTGKTTVMGMLIAWSILNKASDRSNSQYSDVALVMCPTVTIRYRLAELDPNVGEASVYRTRDLVPPHLMPQLLKGKVLVKNWHDFEVKETTSLNNGAKVIRSGVQQTDTETVHISDKSTTARGKRYLSLEDYKKQVSAGLLRVIREETDKQGNLIKAKVESTRYLESDASWLQRVLGRDVGKKENILVFNDEAHHAYRIRPDLKDDLETDLFGEDEEAEEFFQEATIWINGLDRIHKHRGINFCIDLSATPYFLSRVGQDTNKPFPWVVSDFPLTDAIESGLVKIPQFPLRDTSGEERPKYFNLWKWVTGQLTPAEKGASKAAPKPEAILKYANAPIIMLSGEWENLRKQWEKNQDDDRPPVFIIVCKNTKIAKVIYEWIAQDTCPSGIPSLNIASLRNSEKTVNTIRIDSKVVDETDGDNGKSDEMQWLRRTLDTIGKKYWPLDLQGNPIYPPGFEELAKKLKRPLTPPGRDIRCIVSVGMLTEGWDCTTVTHIIGIRPFMSQLLCEQVVGRGLRRSNYSDLDDNGRYPEELAQVLGVPFEVIPYKANPGGTPPPPKIKHHVHAIPEKEYFAISFPRVEGYTQAVSNKIKIDWDQVTPVTLDPAKIPPEVELKAALPSNQGRPSLLGPGRADMLTLEHFRQGHRLQELAFELTKDLVRDLRNRTSKNDLPTHILFPQLLGFVRSYIDNHVKALPPSEKVDLFLSPYYGWAIDNIGKAIKPVDDTGETLEIPRYEQHRGPGSTHEVDYWSSKDVREVTKSHLNYVVADTLRWEQSAAYYIDTHPMVDSFVKNAGLGYSIPYTYNGQPHDYVPDFIIHLKSAPDSQTPYFLILETKGFDEHENEKKAAAQRWVAAVNRDGSYGQWKYIMVRHPGAVKEALDKLA</sequence>
<dbReference type="InterPro" id="IPR050742">
    <property type="entry name" value="Helicase_Restrict-Modif_Enz"/>
</dbReference>
<organism evidence="1 2">
    <name type="scientific">Candidatus Edwardsbacteria bacterium GWF2_54_11</name>
    <dbReference type="NCBI Taxonomy" id="1817851"/>
    <lineage>
        <taxon>Bacteria</taxon>
        <taxon>Candidatus Edwardsiibacteriota</taxon>
    </lineage>
</organism>
<dbReference type="PANTHER" id="PTHR47396">
    <property type="entry name" value="TYPE I RESTRICTION ENZYME ECOKI R PROTEIN"/>
    <property type="match status" value="1"/>
</dbReference>
<accession>A0A1F5RBX9</accession>
<evidence type="ECO:0000313" key="1">
    <source>
        <dbReference type="EMBL" id="OGF11956.1"/>
    </source>
</evidence>
<keyword evidence="1" id="KW-0540">Nuclease</keyword>
<proteinExistence type="predicted"/>
<dbReference type="Gene3D" id="3.40.50.300">
    <property type="entry name" value="P-loop containing nucleotide triphosphate hydrolases"/>
    <property type="match status" value="1"/>
</dbReference>
<dbReference type="SUPFAM" id="SSF52540">
    <property type="entry name" value="P-loop containing nucleoside triphosphate hydrolases"/>
    <property type="match status" value="2"/>
</dbReference>
<keyword evidence="1" id="KW-0378">Hydrolase</keyword>
<dbReference type="InterPro" id="IPR027417">
    <property type="entry name" value="P-loop_NTPase"/>
</dbReference>
<dbReference type="Proteomes" id="UP000177230">
    <property type="component" value="Unassembled WGS sequence"/>
</dbReference>
<comment type="caution">
    <text evidence="1">The sequence shown here is derived from an EMBL/GenBank/DDBJ whole genome shotgun (WGS) entry which is preliminary data.</text>
</comment>
<protein>
    <submittedName>
        <fullName evidence="1">Type III restriction endonuclease subunit R</fullName>
    </submittedName>
</protein>
<keyword evidence="1" id="KW-0255">Endonuclease</keyword>
<reference evidence="1 2" key="1">
    <citation type="journal article" date="2016" name="Nat. Commun.">
        <title>Thousands of microbial genomes shed light on interconnected biogeochemical processes in an aquifer system.</title>
        <authorList>
            <person name="Anantharaman K."/>
            <person name="Brown C.T."/>
            <person name="Hug L.A."/>
            <person name="Sharon I."/>
            <person name="Castelle C.J."/>
            <person name="Probst A.J."/>
            <person name="Thomas B.C."/>
            <person name="Singh A."/>
            <person name="Wilkins M.J."/>
            <person name="Karaoz U."/>
            <person name="Brodie E.L."/>
            <person name="Williams K.H."/>
            <person name="Hubbard S.S."/>
            <person name="Banfield J.F."/>
        </authorList>
    </citation>
    <scope>NUCLEOTIDE SEQUENCE [LARGE SCALE GENOMIC DNA]</scope>
</reference>
<name>A0A1F5RBX9_9BACT</name>
<dbReference type="GO" id="GO:0004519">
    <property type="term" value="F:endonuclease activity"/>
    <property type="evidence" value="ECO:0007669"/>
    <property type="project" value="UniProtKB-KW"/>
</dbReference>
<dbReference type="EMBL" id="MFFM01000034">
    <property type="protein sequence ID" value="OGF11956.1"/>
    <property type="molecule type" value="Genomic_DNA"/>
</dbReference>
<dbReference type="NCBIfam" id="NF046055">
    <property type="entry name" value="restr_BPTD_3080"/>
    <property type="match status" value="1"/>
</dbReference>
<gene>
    <name evidence="1" type="ORF">A2024_02910</name>
</gene>
<dbReference type="AlphaFoldDB" id="A0A1F5RBX9"/>